<dbReference type="Pfam" id="PF00534">
    <property type="entry name" value="Glycos_transf_1"/>
    <property type="match status" value="1"/>
</dbReference>
<dbReference type="RefSeq" id="WP_209681282.1">
    <property type="nucleotide sequence ID" value="NZ_JAGIOI010000001.1"/>
</dbReference>
<accession>A0ABS4YYW4</accession>
<dbReference type="SUPFAM" id="SSF53756">
    <property type="entry name" value="UDP-Glycosyltransferase/glycogen phosphorylase"/>
    <property type="match status" value="1"/>
</dbReference>
<dbReference type="InterPro" id="IPR050194">
    <property type="entry name" value="Glycosyltransferase_grp1"/>
</dbReference>
<dbReference type="Proteomes" id="UP000711614">
    <property type="component" value="Unassembled WGS sequence"/>
</dbReference>
<keyword evidence="5" id="KW-1185">Reference proteome</keyword>
<dbReference type="Gene3D" id="3.40.50.2000">
    <property type="entry name" value="Glycogen Phosphorylase B"/>
    <property type="match status" value="2"/>
</dbReference>
<reference evidence="4 5" key="1">
    <citation type="submission" date="2021-03" db="EMBL/GenBank/DDBJ databases">
        <title>Sequencing the genomes of 1000 actinobacteria strains.</title>
        <authorList>
            <person name="Klenk H.-P."/>
        </authorList>
    </citation>
    <scope>NUCLEOTIDE SEQUENCE [LARGE SCALE GENOMIC DNA]</scope>
    <source>
        <strain evidence="4 5">DSM 16005</strain>
    </source>
</reference>
<gene>
    <name evidence="4" type="ORF">JOF48_002559</name>
</gene>
<proteinExistence type="predicted"/>
<dbReference type="PANTHER" id="PTHR45947:SF3">
    <property type="entry name" value="SULFOQUINOVOSYL TRANSFERASE SQD2"/>
    <property type="match status" value="1"/>
</dbReference>
<evidence type="ECO:0000259" key="3">
    <source>
        <dbReference type="Pfam" id="PF00534"/>
    </source>
</evidence>
<evidence type="ECO:0000313" key="4">
    <source>
        <dbReference type="EMBL" id="MBP2413760.1"/>
    </source>
</evidence>
<keyword evidence="2" id="KW-0808">Transferase</keyword>
<evidence type="ECO:0000256" key="2">
    <source>
        <dbReference type="ARBA" id="ARBA00022679"/>
    </source>
</evidence>
<name>A0ABS4YYW4_9MICC</name>
<comment type="caution">
    <text evidence="4">The sequence shown here is derived from an EMBL/GenBank/DDBJ whole genome shotgun (WGS) entry which is preliminary data.</text>
</comment>
<dbReference type="InterPro" id="IPR001296">
    <property type="entry name" value="Glyco_trans_1"/>
</dbReference>
<sequence length="414" mass="45097">MAIRRLVLLANQYPFVTGDHVFVDAEMPALAARFDEVVVFNHAPAGAAAMVEMPDNVRYGGTLYGTSRIRKVLALVSPRSLGTLARVALTEWRTGRLKGHEAAFLMGAVAAMGLANDRRLRMALYEEGVETTVYSFWGMGAGILLPWIRSRVGSVNLRLHRYDLYEEESGYLPFRPSMFRRSDRILAISEQAKCYLTQSYPTEDLGGKIHVSRLGSAAPRQHETSDALVVEETDTATLVVSCSNLIPVKRVGLIVDALEKLPLDKPLKWIHFGGGNLEDELRLRAEAAVRPGLTIELRGAIPHEEILAFYASHNVAAFVNVSASEGVPVSIMEAIAYGIPVVATDVGGTSEIVGRELRTGELVPADCSGGELAVTLQKVLDAEQGTYQPEQLWAQRYDAAVNAEAAAELIATRP</sequence>
<dbReference type="EMBL" id="JAGIOI010000001">
    <property type="protein sequence ID" value="MBP2413760.1"/>
    <property type="molecule type" value="Genomic_DNA"/>
</dbReference>
<evidence type="ECO:0000313" key="5">
    <source>
        <dbReference type="Proteomes" id="UP000711614"/>
    </source>
</evidence>
<organism evidence="4 5">
    <name type="scientific">Arthrobacter stackebrandtii</name>
    <dbReference type="NCBI Taxonomy" id="272161"/>
    <lineage>
        <taxon>Bacteria</taxon>
        <taxon>Bacillati</taxon>
        <taxon>Actinomycetota</taxon>
        <taxon>Actinomycetes</taxon>
        <taxon>Micrococcales</taxon>
        <taxon>Micrococcaceae</taxon>
        <taxon>Arthrobacter</taxon>
    </lineage>
</organism>
<protein>
    <recommendedName>
        <fullName evidence="1">D-inositol 3-phosphate glycosyltransferase</fullName>
    </recommendedName>
</protein>
<evidence type="ECO:0000256" key="1">
    <source>
        <dbReference type="ARBA" id="ARBA00021292"/>
    </source>
</evidence>
<feature type="domain" description="Glycosyl transferase family 1" evidence="3">
    <location>
        <begin position="234"/>
        <end position="383"/>
    </location>
</feature>
<dbReference type="PANTHER" id="PTHR45947">
    <property type="entry name" value="SULFOQUINOVOSYL TRANSFERASE SQD2"/>
    <property type="match status" value="1"/>
</dbReference>